<keyword evidence="3" id="KW-0597">Phosphoprotein</keyword>
<accession>A0A8T0H387</accession>
<evidence type="ECO:0000259" key="7">
    <source>
        <dbReference type="Pfam" id="PF03088"/>
    </source>
</evidence>
<evidence type="ECO:0000256" key="2">
    <source>
        <dbReference type="ARBA" id="ARBA00009191"/>
    </source>
</evidence>
<feature type="signal peptide" evidence="6">
    <location>
        <begin position="1"/>
        <end position="18"/>
    </location>
</feature>
<protein>
    <recommendedName>
        <fullName evidence="7">Strictosidine synthase conserved region domain-containing protein</fullName>
    </recommendedName>
</protein>
<sequence>MAVLTCVVILVLSLIAAAFHSHVMNETPIDAVSLTLAPYPKVEGVYARNNLLESAEKLGEGKILQPEDIVPDPTGKFLYVSTLDGWIKKLHLADNTVEDWKRVGGRPLGLAVGNDGELLVCEPTQGLLKVTEDEISVLATEVNGTKLLLPDAVTVAKDGLIYLTDATTKYSLDLHLHDTLEARPNGRIVVFDPASKSTHILLNDLYFPNGITISRDDSYLLFAETTTSRIRKHYLKGDRKGETETLTESLPGFPDNIHWSSKGDVLYVGLVGGPRDAVIDLLWQSPFLKSLLALYPSLQKLFDNSLKWAGVLAIDETGRPVKWLEDRSGKTVACVTTGVEVDGFLYLGGLRDGFVGRVAA</sequence>
<proteinExistence type="inferred from homology"/>
<gene>
    <name evidence="8" type="ORF">KC19_8G121500</name>
</gene>
<name>A0A8T0H387_CERPU</name>
<comment type="subcellular location">
    <subcellularLocation>
        <location evidence="1">Vacuole</location>
    </subcellularLocation>
</comment>
<dbReference type="GO" id="GO:0012505">
    <property type="term" value="C:endomembrane system"/>
    <property type="evidence" value="ECO:0007669"/>
    <property type="project" value="TreeGrafter"/>
</dbReference>
<evidence type="ECO:0000313" key="8">
    <source>
        <dbReference type="EMBL" id="KAG0564568.1"/>
    </source>
</evidence>
<evidence type="ECO:0000313" key="9">
    <source>
        <dbReference type="Proteomes" id="UP000822688"/>
    </source>
</evidence>
<dbReference type="AlphaFoldDB" id="A0A8T0H387"/>
<dbReference type="PANTHER" id="PTHR10426:SF88">
    <property type="entry name" value="ADIPOCYTE PLASMA MEMBRANE-ASSOCIATED PROTEIN HEMOMUCIN-RELATED"/>
    <property type="match status" value="1"/>
</dbReference>
<feature type="chain" id="PRO_5035933471" description="Strictosidine synthase conserved region domain-containing protein" evidence="6">
    <location>
        <begin position="19"/>
        <end position="360"/>
    </location>
</feature>
<dbReference type="Pfam" id="PF20067">
    <property type="entry name" value="SSL_N"/>
    <property type="match status" value="1"/>
</dbReference>
<dbReference type="EMBL" id="CM026429">
    <property type="protein sequence ID" value="KAG0564568.1"/>
    <property type="molecule type" value="Genomic_DNA"/>
</dbReference>
<dbReference type="PANTHER" id="PTHR10426">
    <property type="entry name" value="STRICTOSIDINE SYNTHASE-RELATED"/>
    <property type="match status" value="1"/>
</dbReference>
<dbReference type="Proteomes" id="UP000822688">
    <property type="component" value="Chromosome 8"/>
</dbReference>
<comment type="similarity">
    <text evidence="2">Belongs to the strictosidine synthase family.</text>
</comment>
<dbReference type="Gene3D" id="2.120.10.30">
    <property type="entry name" value="TolB, C-terminal domain"/>
    <property type="match status" value="1"/>
</dbReference>
<dbReference type="GO" id="GO:0005773">
    <property type="term" value="C:vacuole"/>
    <property type="evidence" value="ECO:0007669"/>
    <property type="project" value="UniProtKB-SubCell"/>
</dbReference>
<dbReference type="GO" id="GO:0016787">
    <property type="term" value="F:hydrolase activity"/>
    <property type="evidence" value="ECO:0007669"/>
    <property type="project" value="TreeGrafter"/>
</dbReference>
<evidence type="ECO:0000256" key="1">
    <source>
        <dbReference type="ARBA" id="ARBA00004116"/>
    </source>
</evidence>
<dbReference type="FunFam" id="2.120.10.30:FF:000066">
    <property type="entry name" value="ABC transporter permease protein"/>
    <property type="match status" value="1"/>
</dbReference>
<reference evidence="8" key="1">
    <citation type="submission" date="2020-06" db="EMBL/GenBank/DDBJ databases">
        <title>WGS assembly of Ceratodon purpureus strain R40.</title>
        <authorList>
            <person name="Carey S.B."/>
            <person name="Jenkins J."/>
            <person name="Shu S."/>
            <person name="Lovell J.T."/>
            <person name="Sreedasyam A."/>
            <person name="Maumus F."/>
            <person name="Tiley G.P."/>
            <person name="Fernandez-Pozo N."/>
            <person name="Barry K."/>
            <person name="Chen C."/>
            <person name="Wang M."/>
            <person name="Lipzen A."/>
            <person name="Daum C."/>
            <person name="Saski C.A."/>
            <person name="Payton A.C."/>
            <person name="Mcbreen J.C."/>
            <person name="Conrad R.E."/>
            <person name="Kollar L.M."/>
            <person name="Olsson S."/>
            <person name="Huttunen S."/>
            <person name="Landis J.B."/>
            <person name="Wickett N.J."/>
            <person name="Johnson M.G."/>
            <person name="Rensing S.A."/>
            <person name="Grimwood J."/>
            <person name="Schmutz J."/>
            <person name="Mcdaniel S.F."/>
        </authorList>
    </citation>
    <scope>NUCLEOTIDE SEQUENCE</scope>
    <source>
        <strain evidence="8">R40</strain>
    </source>
</reference>
<dbReference type="Pfam" id="PF03088">
    <property type="entry name" value="Str_synth"/>
    <property type="match status" value="1"/>
</dbReference>
<evidence type="ECO:0000256" key="6">
    <source>
        <dbReference type="SAM" id="SignalP"/>
    </source>
</evidence>
<evidence type="ECO:0000256" key="5">
    <source>
        <dbReference type="ARBA" id="ARBA00023180"/>
    </source>
</evidence>
<evidence type="ECO:0000256" key="4">
    <source>
        <dbReference type="ARBA" id="ARBA00022554"/>
    </source>
</evidence>
<feature type="domain" description="Strictosidine synthase conserved region" evidence="7">
    <location>
        <begin position="151"/>
        <end position="237"/>
    </location>
</feature>
<comment type="caution">
    <text evidence="8">The sequence shown here is derived from an EMBL/GenBank/DDBJ whole genome shotgun (WGS) entry which is preliminary data.</text>
</comment>
<keyword evidence="9" id="KW-1185">Reference proteome</keyword>
<evidence type="ECO:0000256" key="3">
    <source>
        <dbReference type="ARBA" id="ARBA00022553"/>
    </source>
</evidence>
<organism evidence="8 9">
    <name type="scientific">Ceratodon purpureus</name>
    <name type="common">Fire moss</name>
    <name type="synonym">Dicranum purpureum</name>
    <dbReference type="NCBI Taxonomy" id="3225"/>
    <lineage>
        <taxon>Eukaryota</taxon>
        <taxon>Viridiplantae</taxon>
        <taxon>Streptophyta</taxon>
        <taxon>Embryophyta</taxon>
        <taxon>Bryophyta</taxon>
        <taxon>Bryophytina</taxon>
        <taxon>Bryopsida</taxon>
        <taxon>Dicranidae</taxon>
        <taxon>Pseudoditrichales</taxon>
        <taxon>Ditrichaceae</taxon>
        <taxon>Ceratodon</taxon>
    </lineage>
</organism>
<dbReference type="SUPFAM" id="SSF63829">
    <property type="entry name" value="Calcium-dependent phosphotriesterase"/>
    <property type="match status" value="1"/>
</dbReference>
<keyword evidence="5" id="KW-0325">Glycoprotein</keyword>
<keyword evidence="4" id="KW-0926">Vacuole</keyword>
<keyword evidence="6" id="KW-0732">Signal</keyword>
<dbReference type="InterPro" id="IPR011042">
    <property type="entry name" value="6-blade_b-propeller_TolB-like"/>
</dbReference>
<dbReference type="InterPro" id="IPR018119">
    <property type="entry name" value="Strictosidine_synth_cons-reg"/>
</dbReference>